<dbReference type="EMBL" id="JAPDRQ010000044">
    <property type="protein sequence ID" value="KAJ9659035.1"/>
    <property type="molecule type" value="Genomic_DNA"/>
</dbReference>
<evidence type="ECO:0000313" key="2">
    <source>
        <dbReference type="Proteomes" id="UP001172386"/>
    </source>
</evidence>
<protein>
    <submittedName>
        <fullName evidence="1">Gypsy retrotransposon integrase-like protein 1</fullName>
    </submittedName>
</protein>
<keyword evidence="2" id="KW-1185">Reference proteome</keyword>
<proteinExistence type="predicted"/>
<organism evidence="1 2">
    <name type="scientific">Neophaeococcomyces mojaviensis</name>
    <dbReference type="NCBI Taxonomy" id="3383035"/>
    <lineage>
        <taxon>Eukaryota</taxon>
        <taxon>Fungi</taxon>
        <taxon>Dikarya</taxon>
        <taxon>Ascomycota</taxon>
        <taxon>Pezizomycotina</taxon>
        <taxon>Eurotiomycetes</taxon>
        <taxon>Chaetothyriomycetidae</taxon>
        <taxon>Chaetothyriales</taxon>
        <taxon>Chaetothyriales incertae sedis</taxon>
        <taxon>Neophaeococcomyces</taxon>
    </lineage>
</organism>
<reference evidence="1" key="1">
    <citation type="submission" date="2022-10" db="EMBL/GenBank/DDBJ databases">
        <title>Culturing micro-colonial fungi from biological soil crusts in the Mojave desert and describing Neophaeococcomyces mojavensis, and introducing the new genera and species Taxawa tesnikishii.</title>
        <authorList>
            <person name="Kurbessoian T."/>
            <person name="Stajich J.E."/>
        </authorList>
    </citation>
    <scope>NUCLEOTIDE SEQUENCE</scope>
    <source>
        <strain evidence="1">JES_112</strain>
    </source>
</reference>
<dbReference type="Proteomes" id="UP001172386">
    <property type="component" value="Unassembled WGS sequence"/>
</dbReference>
<sequence>MVMEEETVKEGMDTVWPVLAMNADCGNPNVTGFDLVKRVKQQTDVSISVSGVANMLTLADCTYSLTMGKRFDSGTRIKILEERLRRARAYLAEAQKRAPSLARINFDALLSPFDDCRLPSTGEAERSGESDEEEILDSMMDSYGKLAINHDTQTTKEFFGASSGLAFIQRTKEQPDTKQWQGIPSPQLAIRYALSITINSPENGFLPSSGVATRLGAVEWLLTLSFEQVGLLASDIQKTNPTVPEKNIQVGQSILIPINTVTIKAGDTVSDLCQKNNPKVTVAQGQVVNPGVNLDSINPDQKINFPRKT</sequence>
<evidence type="ECO:0000313" key="1">
    <source>
        <dbReference type="EMBL" id="KAJ9659035.1"/>
    </source>
</evidence>
<comment type="caution">
    <text evidence="1">The sequence shown here is derived from an EMBL/GenBank/DDBJ whole genome shotgun (WGS) entry which is preliminary data.</text>
</comment>
<name>A0ACC3ABZ6_9EURO</name>
<gene>
    <name evidence="1" type="primary">GIN1_2</name>
    <name evidence="1" type="ORF">H2198_003324</name>
</gene>
<accession>A0ACC3ABZ6</accession>